<gene>
    <name evidence="3" type="ordered locus">HFX_0920</name>
    <name evidence="4" type="ORF">BM92_04620</name>
    <name evidence="5" type="ORF">C439_05875</name>
    <name evidence="6" type="ORF">E6P09_07640</name>
</gene>
<evidence type="ECO:0000313" key="6">
    <source>
        <dbReference type="EMBL" id="QCQ75140.1"/>
    </source>
</evidence>
<evidence type="ECO:0000313" key="4">
    <source>
        <dbReference type="EMBL" id="AHZ21988.1"/>
    </source>
</evidence>
<feature type="transmembrane region" description="Helical" evidence="2">
    <location>
        <begin position="806"/>
        <end position="827"/>
    </location>
</feature>
<reference evidence="3 7" key="2">
    <citation type="journal article" date="2012" name="J. Bacteriol.">
        <title>Complete genome sequence of the metabolically versatile halophilic archaeon Haloferax mediterranei, a poly(3-hydroxybutyrate-co-3-hydroxyvalerate) producer.</title>
        <authorList>
            <person name="Han J."/>
            <person name="Zhang F."/>
            <person name="Hou J."/>
            <person name="Liu X."/>
            <person name="Li M."/>
            <person name="Liu H."/>
            <person name="Cai L."/>
            <person name="Zhang B."/>
            <person name="Chen Y."/>
            <person name="Zhou J."/>
            <person name="Hu S."/>
            <person name="Xiang H."/>
        </authorList>
    </citation>
    <scope>NUCLEOTIDE SEQUENCE [LARGE SCALE GENOMIC DNA]</scope>
    <source>
        <strain evidence="7">ATCC 33500 / DSM 1411 / JCM 8866 / NBRC 14739 / NCIMB 2177 / R-4</strain>
        <strain evidence="3">CGMCC 1.2087</strain>
    </source>
</reference>
<reference evidence="3" key="1">
    <citation type="journal article" date="2012" name="Appl. Environ. Microbiol.">
        <title>Identification of the haloarchaeal phasin (PhaP) that functions in polyhydroxyalkanoate accumulation and granule formation in Haloferax mediterranei.</title>
        <authorList>
            <person name="Cai S."/>
            <person name="Cai L."/>
            <person name="Liu H."/>
            <person name="Liu X."/>
            <person name="Han J."/>
            <person name="Zhou J."/>
            <person name="Xiang H."/>
        </authorList>
    </citation>
    <scope>NUCLEOTIDE SEQUENCE</scope>
    <source>
        <strain evidence="3">CGMCC 1.2087</strain>
    </source>
</reference>
<dbReference type="EMBL" id="AOLO01000007">
    <property type="protein sequence ID" value="EMA02084.1"/>
    <property type="molecule type" value="Genomic_DNA"/>
</dbReference>
<dbReference type="RefSeq" id="WP_004057274.1">
    <property type="nucleotide sequence ID" value="NC_017941.2"/>
</dbReference>
<protein>
    <submittedName>
        <fullName evidence="3">Uncharacterized protein</fullName>
    </submittedName>
</protein>
<evidence type="ECO:0000313" key="3">
    <source>
        <dbReference type="EMBL" id="AFK18640.1"/>
    </source>
</evidence>
<reference evidence="4 9" key="4">
    <citation type="submission" date="2014-04" db="EMBL/GenBank/DDBJ databases">
        <title>Transcriptional profiles of Haloferax mediterranei on the basis of nitrogen availability.</title>
        <authorList>
            <person name="Bautista V."/>
        </authorList>
    </citation>
    <scope>NUCLEOTIDE SEQUENCE [LARGE SCALE GENOMIC DNA]</scope>
    <source>
        <strain evidence="4">ATCC 33500</strain>
        <strain evidence="9">ATCC 33500 / DSM 1411 / JCM 8866 / NBRC 14739 / NCIMB 2177 / R-4</strain>
    </source>
</reference>
<feature type="compositionally biased region" description="Polar residues" evidence="1">
    <location>
        <begin position="237"/>
        <end position="248"/>
    </location>
</feature>
<keyword evidence="2" id="KW-0472">Membrane</keyword>
<feature type="region of interest" description="Disordered" evidence="1">
    <location>
        <begin position="201"/>
        <end position="248"/>
    </location>
</feature>
<feature type="transmembrane region" description="Helical" evidence="2">
    <location>
        <begin position="839"/>
        <end position="861"/>
    </location>
</feature>
<dbReference type="eggNOG" id="arCOG03657">
    <property type="taxonomic scope" value="Archaea"/>
</dbReference>
<evidence type="ECO:0000313" key="10">
    <source>
        <dbReference type="Proteomes" id="UP000299011"/>
    </source>
</evidence>
<dbReference type="GeneID" id="40156279"/>
<keyword evidence="8" id="KW-1185">Reference proteome</keyword>
<dbReference type="AlphaFoldDB" id="I3R330"/>
<dbReference type="Proteomes" id="UP000011603">
    <property type="component" value="Unassembled WGS sequence"/>
</dbReference>
<organism evidence="3 7">
    <name type="scientific">Haloferax mediterranei (strain ATCC 33500 / DSM 1411 / JCM 8866 / NBRC 14739 / NCIMB 2177 / R-4)</name>
    <name type="common">Halobacterium mediterranei</name>
    <dbReference type="NCBI Taxonomy" id="523841"/>
    <lineage>
        <taxon>Archaea</taxon>
        <taxon>Methanobacteriati</taxon>
        <taxon>Methanobacteriota</taxon>
        <taxon>Stenosarchaea group</taxon>
        <taxon>Halobacteria</taxon>
        <taxon>Halobacteriales</taxon>
        <taxon>Haloferacaceae</taxon>
        <taxon>Haloferax</taxon>
    </lineage>
</organism>
<reference evidence="6 10" key="6">
    <citation type="submission" date="2019-04" db="EMBL/GenBank/DDBJ databases">
        <title>Methylomes of two halophilic Archaea, Haloarcula marismortui and Haloferax mediterranei.</title>
        <authorList>
            <person name="DasSarma S."/>
            <person name="DasSarma P."/>
            <person name="DasSarma S."/>
            <person name="Fomenkov A."/>
            <person name="Vincze T."/>
            <person name="Anton B.P."/>
            <person name="Roberts R.J."/>
        </authorList>
    </citation>
    <scope>NUCLEOTIDE SEQUENCE [LARGE SCALE GENOMIC DNA]</scope>
    <source>
        <strain evidence="6">ATCC 33500</strain>
        <strain evidence="10">ATCC 33500 / DSM 1411 / JCM 8866 / NBRC 14739 / NCIMB 2177 / R-4</strain>
    </source>
</reference>
<dbReference type="EMBL" id="CP001868">
    <property type="protein sequence ID" value="AFK18640.1"/>
    <property type="molecule type" value="Genomic_DNA"/>
</dbReference>
<dbReference type="PaxDb" id="523841-HFX_0920"/>
<dbReference type="Proteomes" id="UP000006469">
    <property type="component" value="Chromosome"/>
</dbReference>
<dbReference type="Proteomes" id="UP000299011">
    <property type="component" value="Chromosome"/>
</dbReference>
<dbReference type="EMBL" id="CP039139">
    <property type="protein sequence ID" value="QCQ75140.1"/>
    <property type="molecule type" value="Genomic_DNA"/>
</dbReference>
<dbReference type="OrthoDB" id="221478at2157"/>
<keyword evidence="2" id="KW-0812">Transmembrane</keyword>
<reference evidence="5 8" key="3">
    <citation type="journal article" date="2014" name="PLoS Genet.">
        <title>Phylogenetically driven sequencing of extremely halophilic archaea reveals strategies for static and dynamic osmo-response.</title>
        <authorList>
            <person name="Becker E.A."/>
            <person name="Seitzer P.M."/>
            <person name="Tritt A."/>
            <person name="Larsen D."/>
            <person name="Krusor M."/>
            <person name="Yao A.I."/>
            <person name="Wu D."/>
            <person name="Madern D."/>
            <person name="Eisen J.A."/>
            <person name="Darling A.E."/>
            <person name="Facciotti M.T."/>
        </authorList>
    </citation>
    <scope>NUCLEOTIDE SEQUENCE [LARGE SCALE GENOMIC DNA]</scope>
    <source>
        <strain evidence="5">ATCC 33500</strain>
        <strain evidence="8">ATCC 33500 / DSM 1411 / JCM 8866 / NBRC 14739 / NCIMB 2177 / R-4</strain>
    </source>
</reference>
<reference evidence="3" key="5">
    <citation type="submission" date="2014-05" db="EMBL/GenBank/DDBJ databases">
        <authorList>
            <person name="Wang L."/>
            <person name="Yang H."/>
            <person name="Xiang H."/>
        </authorList>
    </citation>
    <scope>NUCLEOTIDE SEQUENCE</scope>
    <source>
        <strain evidence="3">CGMCC 1.2087</strain>
    </source>
</reference>
<evidence type="ECO:0000313" key="9">
    <source>
        <dbReference type="Proteomes" id="UP000027075"/>
    </source>
</evidence>
<proteinExistence type="predicted"/>
<dbReference type="STRING" id="523841.HFX_0920"/>
<evidence type="ECO:0000256" key="1">
    <source>
        <dbReference type="SAM" id="MobiDB-lite"/>
    </source>
</evidence>
<dbReference type="Proteomes" id="UP000027075">
    <property type="component" value="Chromosome"/>
</dbReference>
<keyword evidence="2" id="KW-1133">Transmembrane helix</keyword>
<evidence type="ECO:0000256" key="2">
    <source>
        <dbReference type="SAM" id="Phobius"/>
    </source>
</evidence>
<dbReference type="EMBL" id="CP007551">
    <property type="protein sequence ID" value="AHZ21988.1"/>
    <property type="molecule type" value="Genomic_DNA"/>
</dbReference>
<sequence length="921" mass="95987">MSVLLVAMIFASTLAPFVGIATAAPSGLVGVPDANVSEDFPVDSNPSLRAADLEGSVMASDHAESLEVIATTPDRASDYVNGTTVGGGETVLVLRDDVHSTGRTVAIDAGALRDALGYTPERVFGTHDDGSEWSSPVRYEGGLLLFDVAHFSSNVVTFSGTVEVTATAATNGTSLDYSLNSVDAASNLTVEFTGRNAKGWDNESATGVTDGDSIPLSIGGDVNPSGPSANGKPVVEVSSQDGATGTHWTGSADNTGYLVYGGDNYGEIGFDLGYTKVSGITLPLNNKGDHIIDVYLINEAPDSKYGEADATLVKQDWSPSSSGNQTISFSPVDVDPTKPVTFEFVVTNSASGGLELDTNSTLDDDIDGYLASYGGAYVVPRKSYLHGAPGTFNASVTGPSGTIDLSTTNGTARGELPLTSSTSSISFSDSDGYSYGVDILLEEQTATSDPGIGLNGHTQTYSGSLAEGESVTVPMNDSWLTTGTNNVTVTTGSAPSADAPRPVVDVVLNHTAQDDQTVTYSGGKWTESYNVSRTYSTDTKDSILTIPFASNVASLKNIERRTNGGSWSTVAPGDYSLDGTTLTVELGTVDGGDTVSIRTTGQRVVAVNGSLTVTDPTPLGERLDSEIRIDSWSNDSYISLGGSPDEGRLHYTYNESFGDTEFDKVTSTGYHRLHLPGASTSSTFRVSTIPVRVNVATGESRFRITEPSTTEPKISVSPGAHTSDGVTYTFLSPSAGDKYILYSTTVGTQRDSALAEETVSLKDDDSEEILVIRKSESSDATGSGGFFTDGGSVASAAGDYVPAMPVLNPGLVAAIVLVIIAGAIAYTERRVSSSRTTPVYERPMVLLALVVAGFVGVLLISPESITGPIQSALDTALPLAAVLGVMLAAGGLGYWWYTRRKARIAEAKAPETVFQIGGDKK</sequence>
<name>I3R330_HALMT</name>
<dbReference type="PATRIC" id="fig|523841.21.peg.1186"/>
<accession>I3R330</accession>
<evidence type="ECO:0000313" key="7">
    <source>
        <dbReference type="Proteomes" id="UP000006469"/>
    </source>
</evidence>
<dbReference type="HOGENOM" id="CLU_316568_0_0_2"/>
<dbReference type="KEGG" id="hme:HFX_0920"/>
<evidence type="ECO:0000313" key="8">
    <source>
        <dbReference type="Proteomes" id="UP000011603"/>
    </source>
</evidence>
<feature type="transmembrane region" description="Helical" evidence="2">
    <location>
        <begin position="876"/>
        <end position="897"/>
    </location>
</feature>
<evidence type="ECO:0000313" key="5">
    <source>
        <dbReference type="EMBL" id="EMA02084.1"/>
    </source>
</evidence>